<dbReference type="AlphaFoldDB" id="A0A852W3P2"/>
<feature type="domain" description="DUF1707" evidence="2">
    <location>
        <begin position="4"/>
        <end position="56"/>
    </location>
</feature>
<organism evidence="3 4">
    <name type="scientific">Pseudonocardia alni</name>
    <name type="common">Amycolata alni</name>
    <dbReference type="NCBI Taxonomy" id="33907"/>
    <lineage>
        <taxon>Bacteria</taxon>
        <taxon>Bacillati</taxon>
        <taxon>Actinomycetota</taxon>
        <taxon>Actinomycetes</taxon>
        <taxon>Pseudonocardiales</taxon>
        <taxon>Pseudonocardiaceae</taxon>
        <taxon>Pseudonocardia</taxon>
    </lineage>
</organism>
<keyword evidence="4" id="KW-1185">Reference proteome</keyword>
<dbReference type="Proteomes" id="UP000549695">
    <property type="component" value="Unassembled WGS sequence"/>
</dbReference>
<dbReference type="InterPro" id="IPR012551">
    <property type="entry name" value="DUF1707_SHOCT-like"/>
</dbReference>
<keyword evidence="1" id="KW-0472">Membrane</keyword>
<keyword evidence="1" id="KW-0812">Transmembrane</keyword>
<comment type="caution">
    <text evidence="3">The sequence shown here is derived from an EMBL/GenBank/DDBJ whole genome shotgun (WGS) entry which is preliminary data.</text>
</comment>
<evidence type="ECO:0000313" key="3">
    <source>
        <dbReference type="EMBL" id="NYG03050.1"/>
    </source>
</evidence>
<keyword evidence="1" id="KW-1133">Transmembrane helix</keyword>
<feature type="transmembrane region" description="Helical" evidence="1">
    <location>
        <begin position="104"/>
        <end position="124"/>
    </location>
</feature>
<accession>A0A852W3P2</accession>
<name>A0A852W3P2_PSEA5</name>
<dbReference type="GeneID" id="98053061"/>
<dbReference type="EMBL" id="JACCCZ010000001">
    <property type="protein sequence ID" value="NYG03050.1"/>
    <property type="molecule type" value="Genomic_DNA"/>
</dbReference>
<proteinExistence type="predicted"/>
<reference evidence="3 4" key="1">
    <citation type="submission" date="2020-07" db="EMBL/GenBank/DDBJ databases">
        <title>Sequencing the genomes of 1000 actinobacteria strains.</title>
        <authorList>
            <person name="Klenk H.-P."/>
        </authorList>
    </citation>
    <scope>NUCLEOTIDE SEQUENCE [LARGE SCALE GENOMIC DNA]</scope>
    <source>
        <strain evidence="3 4">DSM 44749</strain>
    </source>
</reference>
<evidence type="ECO:0000259" key="2">
    <source>
        <dbReference type="Pfam" id="PF08044"/>
    </source>
</evidence>
<dbReference type="RefSeq" id="WP_073575980.1">
    <property type="nucleotide sequence ID" value="NZ_BAAAJZ010000003.1"/>
</dbReference>
<evidence type="ECO:0000313" key="4">
    <source>
        <dbReference type="Proteomes" id="UP000549695"/>
    </source>
</evidence>
<dbReference type="Pfam" id="PF08044">
    <property type="entry name" value="DUF1707"/>
    <property type="match status" value="1"/>
</dbReference>
<sequence length="149" mass="16038">MMDVRIGDAERERALERLGRHVGDGRLDLAEFSTRSEQVTAARTASELAAVEADLPRLPRPADPERERRVRRTVLAATWGPWALTAVVVLTVWAAVALGGGGGYFWPIWVIGPWGAVLALGTLTGRSVAGPCGRARTGAERVHRVHAPS</sequence>
<evidence type="ECO:0000256" key="1">
    <source>
        <dbReference type="SAM" id="Phobius"/>
    </source>
</evidence>
<gene>
    <name evidence="3" type="ORF">HDA37_003335</name>
</gene>
<feature type="transmembrane region" description="Helical" evidence="1">
    <location>
        <begin position="74"/>
        <end position="98"/>
    </location>
</feature>
<protein>
    <recommendedName>
        <fullName evidence="2">DUF1707 domain-containing protein</fullName>
    </recommendedName>
</protein>